<dbReference type="InterPro" id="IPR002182">
    <property type="entry name" value="NB-ARC"/>
</dbReference>
<dbReference type="AlphaFoldDB" id="A0A2B7X846"/>
<dbReference type="Proteomes" id="UP000224634">
    <property type="component" value="Unassembled WGS sequence"/>
</dbReference>
<feature type="domain" description="NB-ARC" evidence="1">
    <location>
        <begin position="82"/>
        <end position="201"/>
    </location>
</feature>
<dbReference type="PANTHER" id="PTHR35205">
    <property type="entry name" value="NB-ARC AND TPR DOMAIN PROTEIN"/>
    <property type="match status" value="1"/>
</dbReference>
<protein>
    <recommendedName>
        <fullName evidence="1">NB-ARC domain-containing protein</fullName>
    </recommendedName>
</protein>
<sequence>MRLKPNNSIVEATAKSTRMRVDTLAEHSPEMSPMKGFETSIPKGGILPCYYIPFTLNKRVIRRDNILEYLKDVLDPQPGNCRNRSLALHGMGGVGKSAIGRQYVNSSRDKCDAIFWISADKRTNMIQCFIDIAQKLGFISTDRRSEDADAAIIKVKDWLNVTDCRWLVIFDNADDLELLTHFWPGSAPGSILLTSKDTSAAFSPARAGVFVEPFDDETGAAVFLELLGQDNPSSNRDIPEKITFKLGGLPHALC</sequence>
<name>A0A2B7X846_POLH7</name>
<accession>A0A2B7X846</accession>
<dbReference type="InterPro" id="IPR027417">
    <property type="entry name" value="P-loop_NTPase"/>
</dbReference>
<proteinExistence type="predicted"/>
<dbReference type="Pfam" id="PF00931">
    <property type="entry name" value="NB-ARC"/>
    <property type="match status" value="1"/>
</dbReference>
<reference evidence="2 3" key="1">
    <citation type="submission" date="2017-10" db="EMBL/GenBank/DDBJ databases">
        <title>Comparative genomics in systemic dimorphic fungi from Ajellomycetaceae.</title>
        <authorList>
            <person name="Munoz J.F."/>
            <person name="Mcewen J.G."/>
            <person name="Clay O.K."/>
            <person name="Cuomo C.A."/>
        </authorList>
    </citation>
    <scope>NUCLEOTIDE SEQUENCE [LARGE SCALE GENOMIC DNA]</scope>
    <source>
        <strain evidence="2 3">UAMH7299</strain>
    </source>
</reference>
<dbReference type="SUPFAM" id="SSF52540">
    <property type="entry name" value="P-loop containing nucleoside triphosphate hydrolases"/>
    <property type="match status" value="1"/>
</dbReference>
<organism evidence="2 3">
    <name type="scientific">Polytolypa hystricis (strain UAMH7299)</name>
    <dbReference type="NCBI Taxonomy" id="1447883"/>
    <lineage>
        <taxon>Eukaryota</taxon>
        <taxon>Fungi</taxon>
        <taxon>Dikarya</taxon>
        <taxon>Ascomycota</taxon>
        <taxon>Pezizomycotina</taxon>
        <taxon>Eurotiomycetes</taxon>
        <taxon>Eurotiomycetidae</taxon>
        <taxon>Onygenales</taxon>
        <taxon>Onygenales incertae sedis</taxon>
        <taxon>Polytolypa</taxon>
    </lineage>
</organism>
<dbReference type="PRINTS" id="PR00364">
    <property type="entry name" value="DISEASERSIST"/>
</dbReference>
<evidence type="ECO:0000313" key="2">
    <source>
        <dbReference type="EMBL" id="PGH04887.1"/>
    </source>
</evidence>
<evidence type="ECO:0000313" key="3">
    <source>
        <dbReference type="Proteomes" id="UP000224634"/>
    </source>
</evidence>
<evidence type="ECO:0000259" key="1">
    <source>
        <dbReference type="Pfam" id="PF00931"/>
    </source>
</evidence>
<keyword evidence="3" id="KW-1185">Reference proteome</keyword>
<dbReference type="EMBL" id="PDNA01000194">
    <property type="protein sequence ID" value="PGH04887.1"/>
    <property type="molecule type" value="Genomic_DNA"/>
</dbReference>
<dbReference type="STRING" id="1447883.A0A2B7X846"/>
<dbReference type="GO" id="GO:0043531">
    <property type="term" value="F:ADP binding"/>
    <property type="evidence" value="ECO:0007669"/>
    <property type="project" value="InterPro"/>
</dbReference>
<gene>
    <name evidence="2" type="ORF">AJ80_08436</name>
</gene>
<dbReference type="PANTHER" id="PTHR35205:SF1">
    <property type="entry name" value="ZU5 DOMAIN-CONTAINING PROTEIN"/>
    <property type="match status" value="1"/>
</dbReference>
<comment type="caution">
    <text evidence="2">The sequence shown here is derived from an EMBL/GenBank/DDBJ whole genome shotgun (WGS) entry which is preliminary data.</text>
</comment>
<dbReference type="Gene3D" id="3.40.50.300">
    <property type="entry name" value="P-loop containing nucleotide triphosphate hydrolases"/>
    <property type="match status" value="1"/>
</dbReference>
<dbReference type="OrthoDB" id="4183392at2759"/>